<protein>
    <submittedName>
        <fullName evidence="5">UDP-Gal:alpha-D-GlcNAc-diphosphoundecaprenol beta-1,3-galactosyltransferase</fullName>
        <ecNumber evidence="5">2.4.1.303</ecNumber>
    </submittedName>
</protein>
<dbReference type="GO" id="GO:0016757">
    <property type="term" value="F:glycosyltransferase activity"/>
    <property type="evidence" value="ECO:0007669"/>
    <property type="project" value="UniProtKB-KW"/>
</dbReference>
<name>A0A645ABV5_9ZZZZ</name>
<dbReference type="InterPro" id="IPR029044">
    <property type="entry name" value="Nucleotide-diphossugar_trans"/>
</dbReference>
<sequence length="271" mass="31723">MEKFSVLMSVYYKEKPEYFDLSLKSNITDQILKPNEFVLICDGDLPVETEKVVSKYQELYPDIFKVYRKENGGLGKALHFGLLKCSNSLIARSDSDDICTPDRFIKQVSFMSENKQIGIISSYIDEFYEDYTRPKNTKTLPLTHDKLFKMAKFRNPLNHMAVIMRKEDIIRIGSYRHIPYVEDYELWVRAMINGIKIANYGEVLVHARTGPGMIQRRGTKKYIKSWHLLNIEMIKAGMIGYITYIRNMISISVFVFIPSKLKELLYNRILR</sequence>
<dbReference type="PANTHER" id="PTHR43685:SF5">
    <property type="entry name" value="GLYCOSYLTRANSFERASE EPSE-RELATED"/>
    <property type="match status" value="1"/>
</dbReference>
<dbReference type="InterPro" id="IPR001173">
    <property type="entry name" value="Glyco_trans_2-like"/>
</dbReference>
<comment type="caution">
    <text evidence="5">The sequence shown here is derived from an EMBL/GenBank/DDBJ whole genome shotgun (WGS) entry which is preliminary data.</text>
</comment>
<dbReference type="InterPro" id="IPR050834">
    <property type="entry name" value="Glycosyltransf_2"/>
</dbReference>
<proteinExistence type="inferred from homology"/>
<evidence type="ECO:0000256" key="1">
    <source>
        <dbReference type="ARBA" id="ARBA00006739"/>
    </source>
</evidence>
<dbReference type="SUPFAM" id="SSF53448">
    <property type="entry name" value="Nucleotide-diphospho-sugar transferases"/>
    <property type="match status" value="1"/>
</dbReference>
<organism evidence="5">
    <name type="scientific">bioreactor metagenome</name>
    <dbReference type="NCBI Taxonomy" id="1076179"/>
    <lineage>
        <taxon>unclassified sequences</taxon>
        <taxon>metagenomes</taxon>
        <taxon>ecological metagenomes</taxon>
    </lineage>
</organism>
<dbReference type="EC" id="2.4.1.303" evidence="5"/>
<dbReference type="Pfam" id="PF00535">
    <property type="entry name" value="Glycos_transf_2"/>
    <property type="match status" value="1"/>
</dbReference>
<gene>
    <name evidence="5" type="primary">wbbD_1</name>
    <name evidence="5" type="ORF">SDC9_97392</name>
</gene>
<dbReference type="Gene3D" id="3.90.550.10">
    <property type="entry name" value="Spore Coat Polysaccharide Biosynthesis Protein SpsA, Chain A"/>
    <property type="match status" value="1"/>
</dbReference>
<dbReference type="EMBL" id="VSSQ01013060">
    <property type="protein sequence ID" value="MPM50650.1"/>
    <property type="molecule type" value="Genomic_DNA"/>
</dbReference>
<reference evidence="5" key="1">
    <citation type="submission" date="2019-08" db="EMBL/GenBank/DDBJ databases">
        <authorList>
            <person name="Kucharzyk K."/>
            <person name="Murdoch R.W."/>
            <person name="Higgins S."/>
            <person name="Loffler F."/>
        </authorList>
    </citation>
    <scope>NUCLEOTIDE SEQUENCE</scope>
</reference>
<keyword evidence="3 5" id="KW-0808">Transferase</keyword>
<accession>A0A645ABV5</accession>
<comment type="similarity">
    <text evidence="1">Belongs to the glycosyltransferase 2 family.</text>
</comment>
<keyword evidence="2 5" id="KW-0328">Glycosyltransferase</keyword>
<evidence type="ECO:0000256" key="2">
    <source>
        <dbReference type="ARBA" id="ARBA00022676"/>
    </source>
</evidence>
<dbReference type="AlphaFoldDB" id="A0A645ABV5"/>
<evidence type="ECO:0000256" key="3">
    <source>
        <dbReference type="ARBA" id="ARBA00022679"/>
    </source>
</evidence>
<evidence type="ECO:0000259" key="4">
    <source>
        <dbReference type="Pfam" id="PF00535"/>
    </source>
</evidence>
<dbReference type="PANTHER" id="PTHR43685">
    <property type="entry name" value="GLYCOSYLTRANSFERASE"/>
    <property type="match status" value="1"/>
</dbReference>
<evidence type="ECO:0000313" key="5">
    <source>
        <dbReference type="EMBL" id="MPM50650.1"/>
    </source>
</evidence>
<feature type="domain" description="Glycosyltransferase 2-like" evidence="4">
    <location>
        <begin position="13"/>
        <end position="160"/>
    </location>
</feature>